<reference evidence="1 2" key="1">
    <citation type="submission" date="2019-11" db="EMBL/GenBank/DDBJ databases">
        <title>Novel species isolated from a subtropical stream in China.</title>
        <authorList>
            <person name="Lu H."/>
        </authorList>
    </citation>
    <scope>NUCLEOTIDE SEQUENCE [LARGE SCALE GENOMIC DNA]</scope>
    <source>
        <strain evidence="1 2">FT25W</strain>
    </source>
</reference>
<organism evidence="1 2">
    <name type="scientific">Duganella alba</name>
    <dbReference type="NCBI Taxonomy" id="2666081"/>
    <lineage>
        <taxon>Bacteria</taxon>
        <taxon>Pseudomonadati</taxon>
        <taxon>Pseudomonadota</taxon>
        <taxon>Betaproteobacteria</taxon>
        <taxon>Burkholderiales</taxon>
        <taxon>Oxalobacteraceae</taxon>
        <taxon>Telluria group</taxon>
        <taxon>Duganella</taxon>
    </lineage>
</organism>
<evidence type="ECO:0000313" key="2">
    <source>
        <dbReference type="Proteomes" id="UP000481037"/>
    </source>
</evidence>
<dbReference type="AlphaFoldDB" id="A0A6L5QQC9"/>
<proteinExistence type="predicted"/>
<evidence type="ECO:0000313" key="1">
    <source>
        <dbReference type="EMBL" id="MRX11895.1"/>
    </source>
</evidence>
<comment type="caution">
    <text evidence="1">The sequence shown here is derived from an EMBL/GenBank/DDBJ whole genome shotgun (WGS) entry which is preliminary data.</text>
</comment>
<dbReference type="RefSeq" id="WP_166455377.1">
    <property type="nucleotide sequence ID" value="NZ_WKJM01000057.1"/>
</dbReference>
<accession>A0A6L5QQC9</accession>
<gene>
    <name evidence="1" type="ORF">GJ697_29100</name>
</gene>
<sequence length="524" mass="57656">MFTKHLFYLTSEQLCAYEWQGGRLTGGACFVNNRGGVDDFMDYIDSHHPGSPAYLLADLIEEDFQRVTLPHVRGGAARQLLQRRLTQQYRETPFRHHEVQGRETGGRRDDIVLLSALTNPSSVQPWVEALEQLRMPLAGLYSTTLLCEALVRKLRLNDAHLLLVTQQSAGWRQSYFQKGMLKFSRLTPAIDRDGNPVNIGAETAKTQQFLTSQRLMARGNPLQAVVIVPAADSGTLDAQCEDGPETIFRLMTLESVAAGTGLKAGDDDVADLAGRMAEPMLLALLARRPPESHYTLGTWQRYFKLWRARVNLYAVSAVMAICCAGWTGVNLWQEHQSNRDSIRLAAEAAHFDQQYRGTMAEIPPRVTSTANMRAAVNVERMLATQSATPLGLSAVVSEALESTPQIRLLQLDWKVSVPSSSAPAPGQDATQAAPISSLVAGIPGRAPQILMLEAEIMTEQDDYRNAVDSMTQFAKALARHPHLTVEVEKPPVDTRSSVKLAGKAGTQVAAPGHARFTLNLVWKP</sequence>
<keyword evidence="2" id="KW-1185">Reference proteome</keyword>
<dbReference type="Proteomes" id="UP000481037">
    <property type="component" value="Unassembled WGS sequence"/>
</dbReference>
<protein>
    <recommendedName>
        <fullName evidence="3">Monoheme cytochrome SoxX</fullName>
    </recommendedName>
</protein>
<evidence type="ECO:0008006" key="3">
    <source>
        <dbReference type="Google" id="ProtNLM"/>
    </source>
</evidence>
<dbReference type="EMBL" id="WKJM01000057">
    <property type="protein sequence ID" value="MRX11895.1"/>
    <property type="molecule type" value="Genomic_DNA"/>
</dbReference>
<name>A0A6L5QQC9_9BURK</name>